<dbReference type="Pfam" id="PF03995">
    <property type="entry name" value="Inhibitor_I36"/>
    <property type="match status" value="1"/>
</dbReference>
<evidence type="ECO:0008006" key="4">
    <source>
        <dbReference type="Google" id="ProtNLM"/>
    </source>
</evidence>
<dbReference type="RefSeq" id="WP_306988623.1">
    <property type="nucleotide sequence ID" value="NZ_JAUSUT010000001.1"/>
</dbReference>
<dbReference type="Proteomes" id="UP001229651">
    <property type="component" value="Unassembled WGS sequence"/>
</dbReference>
<keyword evidence="1" id="KW-0732">Signal</keyword>
<comment type="caution">
    <text evidence="2">The sequence shown here is derived from an EMBL/GenBank/DDBJ whole genome shotgun (WGS) entry which is preliminary data.</text>
</comment>
<dbReference type="EMBL" id="JAUSUT010000001">
    <property type="protein sequence ID" value="MDQ0376667.1"/>
    <property type="molecule type" value="Genomic_DNA"/>
</dbReference>
<keyword evidence="3" id="KW-1185">Reference proteome</keyword>
<evidence type="ECO:0000313" key="3">
    <source>
        <dbReference type="Proteomes" id="UP001229651"/>
    </source>
</evidence>
<name>A0ABU0EN56_9PSEU</name>
<protein>
    <recommendedName>
        <fullName evidence="4">Peptidase inhibitor family I36</fullName>
    </recommendedName>
</protein>
<gene>
    <name evidence="2" type="ORF">FB470_000661</name>
</gene>
<feature type="signal peptide" evidence="1">
    <location>
        <begin position="1"/>
        <end position="32"/>
    </location>
</feature>
<proteinExistence type="predicted"/>
<accession>A0ABU0EN56</accession>
<organism evidence="2 3">
    <name type="scientific">Amycolatopsis thermophila</name>
    <dbReference type="NCBI Taxonomy" id="206084"/>
    <lineage>
        <taxon>Bacteria</taxon>
        <taxon>Bacillati</taxon>
        <taxon>Actinomycetota</taxon>
        <taxon>Actinomycetes</taxon>
        <taxon>Pseudonocardiales</taxon>
        <taxon>Pseudonocardiaceae</taxon>
        <taxon>Amycolatopsis</taxon>
    </lineage>
</organism>
<feature type="chain" id="PRO_5045290913" description="Peptidase inhibitor family I36" evidence="1">
    <location>
        <begin position="33"/>
        <end position="130"/>
    </location>
</feature>
<reference evidence="2 3" key="1">
    <citation type="submission" date="2023-07" db="EMBL/GenBank/DDBJ databases">
        <title>Sequencing the genomes of 1000 actinobacteria strains.</title>
        <authorList>
            <person name="Klenk H.-P."/>
        </authorList>
    </citation>
    <scope>NUCLEOTIDE SEQUENCE [LARGE SCALE GENOMIC DNA]</scope>
    <source>
        <strain evidence="2 3">DSM 45805</strain>
    </source>
</reference>
<sequence length="130" mass="13786">MFGILGRTRAYLPKALVLAALGLLAAGGVAEAEPTPPTGNGCEQGEFCAWSGDFYGGTVQMLDLRTANPGECIPLGGDARSFVNRLDREVTVYQGEDCSTEGDFTTYPGGGTFVPHAPFIVRAIQIWDNN</sequence>
<evidence type="ECO:0000313" key="2">
    <source>
        <dbReference type="EMBL" id="MDQ0376667.1"/>
    </source>
</evidence>
<evidence type="ECO:0000256" key="1">
    <source>
        <dbReference type="SAM" id="SignalP"/>
    </source>
</evidence>